<sequence length="79" mass="9435">MIEDWHDGIYAEDIRPNLSELRLERNGFRTLSYKFNRSALNENISCADYRKETTQLLVKHLNTEKQHRVYTTSEKGIYL</sequence>
<dbReference type="AlphaFoldDB" id="A0A9N9PZ65"/>
<reference evidence="1" key="1">
    <citation type="submission" date="2021-07" db="EMBL/GenBank/DDBJ databases">
        <authorList>
            <person name="Durling M."/>
        </authorList>
    </citation>
    <scope>NUCLEOTIDE SEQUENCE</scope>
</reference>
<keyword evidence="2" id="KW-1185">Reference proteome</keyword>
<gene>
    <name evidence="1" type="ORF">HYFRA_00013482</name>
</gene>
<accession>A0A9N9PZ65</accession>
<dbReference type="EMBL" id="CAJVRL010000102">
    <property type="protein sequence ID" value="CAG8960713.1"/>
    <property type="molecule type" value="Genomic_DNA"/>
</dbReference>
<evidence type="ECO:0000313" key="1">
    <source>
        <dbReference type="EMBL" id="CAG8960713.1"/>
    </source>
</evidence>
<comment type="caution">
    <text evidence="1">The sequence shown here is derived from an EMBL/GenBank/DDBJ whole genome shotgun (WGS) entry which is preliminary data.</text>
</comment>
<evidence type="ECO:0000313" key="2">
    <source>
        <dbReference type="Proteomes" id="UP000696280"/>
    </source>
</evidence>
<protein>
    <submittedName>
        <fullName evidence="1">Uncharacterized protein</fullName>
    </submittedName>
</protein>
<proteinExistence type="predicted"/>
<name>A0A9N9PZ65_9HELO</name>
<organism evidence="1 2">
    <name type="scientific">Hymenoscyphus fraxineus</name>
    <dbReference type="NCBI Taxonomy" id="746836"/>
    <lineage>
        <taxon>Eukaryota</taxon>
        <taxon>Fungi</taxon>
        <taxon>Dikarya</taxon>
        <taxon>Ascomycota</taxon>
        <taxon>Pezizomycotina</taxon>
        <taxon>Leotiomycetes</taxon>
        <taxon>Helotiales</taxon>
        <taxon>Helotiaceae</taxon>
        <taxon>Hymenoscyphus</taxon>
    </lineage>
</organism>
<dbReference type="Proteomes" id="UP000696280">
    <property type="component" value="Unassembled WGS sequence"/>
</dbReference>